<keyword evidence="1" id="KW-0732">Signal</keyword>
<comment type="caution">
    <text evidence="2">The sequence shown here is derived from an EMBL/GenBank/DDBJ whole genome shotgun (WGS) entry which is preliminary data.</text>
</comment>
<evidence type="ECO:0000313" key="2">
    <source>
        <dbReference type="EMBL" id="TQL42759.1"/>
    </source>
</evidence>
<dbReference type="PROSITE" id="PS51257">
    <property type="entry name" value="PROKAR_LIPOPROTEIN"/>
    <property type="match status" value="1"/>
</dbReference>
<sequence length="53" mass="5497">MRKAALVAMAVLVSAVLTGCTEAERQEAVEPVVREVIESLLAPITAAESGTQS</sequence>
<feature type="signal peptide" evidence="1">
    <location>
        <begin position="1"/>
        <end position="19"/>
    </location>
</feature>
<evidence type="ECO:0008006" key="4">
    <source>
        <dbReference type="Google" id="ProtNLM"/>
    </source>
</evidence>
<feature type="chain" id="PRO_5038786345" description="Lipoprotein" evidence="1">
    <location>
        <begin position="20"/>
        <end position="53"/>
    </location>
</feature>
<dbReference type="AlphaFoldDB" id="A0A542Y3W2"/>
<reference evidence="2 3" key="1">
    <citation type="submission" date="2019-06" db="EMBL/GenBank/DDBJ databases">
        <title>Sequencing the genomes of 1000 actinobacteria strains.</title>
        <authorList>
            <person name="Klenk H.-P."/>
        </authorList>
    </citation>
    <scope>NUCLEOTIDE SEQUENCE [LARGE SCALE GENOMIC DNA]</scope>
    <source>
        <strain evidence="2 3">DSM 8803</strain>
    </source>
</reference>
<dbReference type="Proteomes" id="UP000319094">
    <property type="component" value="Unassembled WGS sequence"/>
</dbReference>
<proteinExistence type="predicted"/>
<evidence type="ECO:0000313" key="3">
    <source>
        <dbReference type="Proteomes" id="UP000319094"/>
    </source>
</evidence>
<dbReference type="EMBL" id="VFON01000001">
    <property type="protein sequence ID" value="TQL42759.1"/>
    <property type="molecule type" value="Genomic_DNA"/>
</dbReference>
<protein>
    <recommendedName>
        <fullName evidence="4">Lipoprotein</fullName>
    </recommendedName>
</protein>
<name>A0A542Y3W2_9MICO</name>
<gene>
    <name evidence="2" type="ORF">FB468_0766</name>
</gene>
<keyword evidence="3" id="KW-1185">Reference proteome</keyword>
<organism evidence="2 3">
    <name type="scientific">Leucobacter komagatae</name>
    <dbReference type="NCBI Taxonomy" id="55969"/>
    <lineage>
        <taxon>Bacteria</taxon>
        <taxon>Bacillati</taxon>
        <taxon>Actinomycetota</taxon>
        <taxon>Actinomycetes</taxon>
        <taxon>Micrococcales</taxon>
        <taxon>Microbacteriaceae</taxon>
        <taxon>Leucobacter</taxon>
    </lineage>
</organism>
<accession>A0A542Y3W2</accession>
<evidence type="ECO:0000256" key="1">
    <source>
        <dbReference type="SAM" id="SignalP"/>
    </source>
</evidence>